<comment type="caution">
    <text evidence="2">The sequence shown here is derived from an EMBL/GenBank/DDBJ whole genome shotgun (WGS) entry which is preliminary data.</text>
</comment>
<reference evidence="2" key="1">
    <citation type="journal article" date="2020" name="Stud. Mycol.">
        <title>101 Dothideomycetes genomes: a test case for predicting lifestyles and emergence of pathogens.</title>
        <authorList>
            <person name="Haridas S."/>
            <person name="Albert R."/>
            <person name="Binder M."/>
            <person name="Bloem J."/>
            <person name="Labutti K."/>
            <person name="Salamov A."/>
            <person name="Andreopoulos B."/>
            <person name="Baker S."/>
            <person name="Barry K."/>
            <person name="Bills G."/>
            <person name="Bluhm B."/>
            <person name="Cannon C."/>
            <person name="Castanera R."/>
            <person name="Culley D."/>
            <person name="Daum C."/>
            <person name="Ezra D."/>
            <person name="Gonzalez J."/>
            <person name="Henrissat B."/>
            <person name="Kuo A."/>
            <person name="Liang C."/>
            <person name="Lipzen A."/>
            <person name="Lutzoni F."/>
            <person name="Magnuson J."/>
            <person name="Mondo S."/>
            <person name="Nolan M."/>
            <person name="Ohm R."/>
            <person name="Pangilinan J."/>
            <person name="Park H.-J."/>
            <person name="Ramirez L."/>
            <person name="Alfaro M."/>
            <person name="Sun H."/>
            <person name="Tritt A."/>
            <person name="Yoshinaga Y."/>
            <person name="Zwiers L.-H."/>
            <person name="Turgeon B."/>
            <person name="Goodwin S."/>
            <person name="Spatafora J."/>
            <person name="Crous P."/>
            <person name="Grigoriev I."/>
        </authorList>
    </citation>
    <scope>NUCLEOTIDE SEQUENCE</scope>
    <source>
        <strain evidence="2">CBS 125425</strain>
    </source>
</reference>
<dbReference type="EMBL" id="ML996153">
    <property type="protein sequence ID" value="KAF2734007.1"/>
    <property type="molecule type" value="Genomic_DNA"/>
</dbReference>
<dbReference type="Proteomes" id="UP000799444">
    <property type="component" value="Unassembled WGS sequence"/>
</dbReference>
<feature type="compositionally biased region" description="Basic and acidic residues" evidence="1">
    <location>
        <begin position="1"/>
        <end position="11"/>
    </location>
</feature>
<sequence length="239" mass="25641">MGAETGMRDGQKGAAIASFPSKRGTLDLGQSWTPPRLAWQHASGGGPLSLLCTEYCTVLSNSSRSSLHSRPIPIAPPAVDRSYLAACCPLPTRRPLPTAHQPAGPRGRTGGAAAVRWRAVGRLRSRPSRYPASARRSGALAWHPHIVNPPPTAAEPFLPRRRTLVALPVSSAARCRSPPRPKTRRLAPHQPAASRPFRNHSACHALASRVLAARVAGQTLMRSPPGARHHRFEISMHSG</sequence>
<feature type="region of interest" description="Disordered" evidence="1">
    <location>
        <begin position="171"/>
        <end position="196"/>
    </location>
</feature>
<organism evidence="2 3">
    <name type="scientific">Polyplosphaeria fusca</name>
    <dbReference type="NCBI Taxonomy" id="682080"/>
    <lineage>
        <taxon>Eukaryota</taxon>
        <taxon>Fungi</taxon>
        <taxon>Dikarya</taxon>
        <taxon>Ascomycota</taxon>
        <taxon>Pezizomycotina</taxon>
        <taxon>Dothideomycetes</taxon>
        <taxon>Pleosporomycetidae</taxon>
        <taxon>Pleosporales</taxon>
        <taxon>Tetraplosphaeriaceae</taxon>
        <taxon>Polyplosphaeria</taxon>
    </lineage>
</organism>
<evidence type="ECO:0000256" key="1">
    <source>
        <dbReference type="SAM" id="MobiDB-lite"/>
    </source>
</evidence>
<proteinExistence type="predicted"/>
<name>A0A9P4UZ97_9PLEO</name>
<dbReference type="AlphaFoldDB" id="A0A9P4UZ97"/>
<gene>
    <name evidence="2" type="ORF">EJ04DRAFT_603904</name>
</gene>
<keyword evidence="3" id="KW-1185">Reference proteome</keyword>
<protein>
    <submittedName>
        <fullName evidence="2">Uncharacterized protein</fullName>
    </submittedName>
</protein>
<accession>A0A9P4UZ97</accession>
<feature type="region of interest" description="Disordered" evidence="1">
    <location>
        <begin position="1"/>
        <end position="20"/>
    </location>
</feature>
<feature type="compositionally biased region" description="Basic residues" evidence="1">
    <location>
        <begin position="177"/>
        <end position="187"/>
    </location>
</feature>
<evidence type="ECO:0000313" key="3">
    <source>
        <dbReference type="Proteomes" id="UP000799444"/>
    </source>
</evidence>
<evidence type="ECO:0000313" key="2">
    <source>
        <dbReference type="EMBL" id="KAF2734007.1"/>
    </source>
</evidence>